<dbReference type="Gene3D" id="2.60.40.1120">
    <property type="entry name" value="Carboxypeptidase-like, regulatory domain"/>
    <property type="match status" value="1"/>
</dbReference>
<dbReference type="EMBL" id="JADKGY010000030">
    <property type="protein sequence ID" value="MBK9984629.1"/>
    <property type="molecule type" value="Genomic_DNA"/>
</dbReference>
<sequence>MIERQPNYLIHRCYLLLLLLLPFFVVEAQGIRGKVTDTQGEPLPFASIILMGTDQGIASNIEGEYLLNANPGKLRLRFQYLGFRPLDTTFVLGSSIITFNAKLQVEVVALPEAIVSGSGEDPAYTIMRRAIAKAKYHSMQVDEYDAKVYIKGSGRLLKVPFLFKKKILKSLAEEGIDSTVAFTQESVSKVHYTRPDQYRDTVISIRTTGNDNNTSPMGFIYSSFYEPEVVNAVSPLAPDAFLHYKFEYLGFIEDGGQVINKIKVTPRGRGDQVFEGVIYIVDKEWSIHSIDLTTSVWGIQFEMQQQFSPVKPDVWLPVHEIYDVSGSVFGFAFEYRYFAKLSDYDLTLNPDLEVPVVVLDAKVETDEAKASDAKLGNRSFQNGLTSLESGEELSAKKLRKMMKEYEKQEIEALPDIDTISISGSNQQVIDSSAYKRDSSYWETIRPMPLTDYEVRGYVRQDSIAALPPKPDDGKKHDDTLSLNMNNEGFAASVKRRSKFSLANLITGGRYDISDKIFLQLKAPLQSLNFNTVDGFHGGYEIIIGNNVKHKTNWEAGPALRYAISREAFNYEGKFRLYGKGWNLQVSGGDQVRQYSYDDPMSLWSNSLYSLFVNRNYLKEYEEKFVRAKYEQKINGAMGFDLSGEYSDRHRLVNTTDLVFFDNKKLLYTSNDPVHAEGGPEVFNDHQAIISDVSYWIKPFWTYRIQNGAKRKDYSHSPILTLRYRKGWGDDNDPFDLITANVETKWSIGAGSLLSMHLSGGTFIGDQKPAYFADFVHFPGNRLIGTPNNPVSSFRMLDYYAYSTNDKYFYGMFNYQFRRFGLTQFDYFRRQGIRENLLFNVLLTPESQQYAEVGYAINYILRVLRVEFVTSWQDYKYRDFAIRFGVATDFQSILGGF</sequence>
<dbReference type="SUPFAM" id="SSF49464">
    <property type="entry name" value="Carboxypeptidase regulatory domain-like"/>
    <property type="match status" value="1"/>
</dbReference>
<dbReference type="Pfam" id="PF13715">
    <property type="entry name" value="CarbopepD_reg_2"/>
    <property type="match status" value="1"/>
</dbReference>
<keyword evidence="1" id="KW-0121">Carboxypeptidase</keyword>
<dbReference type="GO" id="GO:0004180">
    <property type="term" value="F:carboxypeptidase activity"/>
    <property type="evidence" value="ECO:0007669"/>
    <property type="project" value="UniProtKB-KW"/>
</dbReference>
<dbReference type="AlphaFoldDB" id="A0A9D7SYT1"/>
<protein>
    <submittedName>
        <fullName evidence="1">Carboxypeptidase-like regulatory domain-containing protein</fullName>
    </submittedName>
</protein>
<evidence type="ECO:0000313" key="2">
    <source>
        <dbReference type="Proteomes" id="UP000808337"/>
    </source>
</evidence>
<comment type="caution">
    <text evidence="1">The sequence shown here is derived from an EMBL/GenBank/DDBJ whole genome shotgun (WGS) entry which is preliminary data.</text>
</comment>
<dbReference type="InterPro" id="IPR043741">
    <property type="entry name" value="DUF5686"/>
</dbReference>
<evidence type="ECO:0000313" key="1">
    <source>
        <dbReference type="EMBL" id="MBK9984629.1"/>
    </source>
</evidence>
<keyword evidence="1" id="KW-0645">Protease</keyword>
<dbReference type="Pfam" id="PF18939">
    <property type="entry name" value="DUF5686"/>
    <property type="match status" value="1"/>
</dbReference>
<gene>
    <name evidence="1" type="ORF">IPP15_20070</name>
</gene>
<keyword evidence="1" id="KW-0378">Hydrolase</keyword>
<accession>A0A9D7SYT1</accession>
<organism evidence="1 2">
    <name type="scientific">Candidatus Opimibacter skivensis</name>
    <dbReference type="NCBI Taxonomy" id="2982028"/>
    <lineage>
        <taxon>Bacteria</taxon>
        <taxon>Pseudomonadati</taxon>
        <taxon>Bacteroidota</taxon>
        <taxon>Saprospiria</taxon>
        <taxon>Saprospirales</taxon>
        <taxon>Saprospiraceae</taxon>
        <taxon>Candidatus Opimibacter</taxon>
    </lineage>
</organism>
<dbReference type="InterPro" id="IPR008969">
    <property type="entry name" value="CarboxyPept-like_regulatory"/>
</dbReference>
<reference evidence="1 2" key="1">
    <citation type="submission" date="2020-10" db="EMBL/GenBank/DDBJ databases">
        <title>Connecting structure to function with the recovery of over 1000 high-quality activated sludge metagenome-assembled genomes encoding full-length rRNA genes using long-read sequencing.</title>
        <authorList>
            <person name="Singleton C.M."/>
            <person name="Petriglieri F."/>
            <person name="Kristensen J.M."/>
            <person name="Kirkegaard R.H."/>
            <person name="Michaelsen T.Y."/>
            <person name="Andersen M.H."/>
            <person name="Karst S.M."/>
            <person name="Dueholm M.S."/>
            <person name="Nielsen P.H."/>
            <person name="Albertsen M."/>
        </authorList>
    </citation>
    <scope>NUCLEOTIDE SEQUENCE [LARGE SCALE GENOMIC DNA]</scope>
    <source>
        <strain evidence="1">Ribe_18-Q3-R11-54_MAXAC.273</strain>
    </source>
</reference>
<proteinExistence type="predicted"/>
<dbReference type="Proteomes" id="UP000808337">
    <property type="component" value="Unassembled WGS sequence"/>
</dbReference>
<name>A0A9D7SYT1_9BACT</name>